<sequence length="168" mass="19691">MYFLKTILPILLALPWAIAILFLLIRFLLRWLSSLKPKGLPEEFNKRSIPHVQETPYQWKTLKLKEIKELAQTNPRLAIMELSSHIRKVKHQGKHENLSLEHFILLPKKKKSHRFTDIRLEKKSLTGDLNLLYVDIVLHSYQREEPSVALAEELISRYSGFKQGGKKT</sequence>
<reference evidence="2 3" key="1">
    <citation type="submission" date="2018-02" db="EMBL/GenBank/DDBJ databases">
        <title>Novel Leptospira species isolated from soil and water in Japan.</title>
        <authorList>
            <person name="Nakao R."/>
            <person name="Masuzawa T."/>
        </authorList>
    </citation>
    <scope>NUCLEOTIDE SEQUENCE [LARGE SCALE GENOMIC DNA]</scope>
    <source>
        <strain evidence="2 3">YH101</strain>
    </source>
</reference>
<protein>
    <submittedName>
        <fullName evidence="2">Uncharacterized protein</fullName>
    </submittedName>
</protein>
<keyword evidence="1" id="KW-0472">Membrane</keyword>
<gene>
    <name evidence="2" type="ORF">LPTSP4_21630</name>
</gene>
<proteinExistence type="predicted"/>
<dbReference type="Proteomes" id="UP000245133">
    <property type="component" value="Unassembled WGS sequence"/>
</dbReference>
<dbReference type="EMBL" id="BFBB01000005">
    <property type="protein sequence ID" value="GBF50637.1"/>
    <property type="molecule type" value="Genomic_DNA"/>
</dbReference>
<organism evidence="2 3">
    <name type="scientific">Leptospira ryugenii</name>
    <dbReference type="NCBI Taxonomy" id="1917863"/>
    <lineage>
        <taxon>Bacteria</taxon>
        <taxon>Pseudomonadati</taxon>
        <taxon>Spirochaetota</taxon>
        <taxon>Spirochaetia</taxon>
        <taxon>Leptospirales</taxon>
        <taxon>Leptospiraceae</taxon>
        <taxon>Leptospira</taxon>
    </lineage>
</organism>
<keyword evidence="1" id="KW-1133">Transmembrane helix</keyword>
<comment type="caution">
    <text evidence="2">The sequence shown here is derived from an EMBL/GenBank/DDBJ whole genome shotgun (WGS) entry which is preliminary data.</text>
</comment>
<feature type="transmembrane region" description="Helical" evidence="1">
    <location>
        <begin position="6"/>
        <end position="29"/>
    </location>
</feature>
<keyword evidence="1" id="KW-0812">Transmembrane</keyword>
<evidence type="ECO:0000256" key="1">
    <source>
        <dbReference type="SAM" id="Phobius"/>
    </source>
</evidence>
<accession>A0A2P2E166</accession>
<evidence type="ECO:0000313" key="2">
    <source>
        <dbReference type="EMBL" id="GBF50637.1"/>
    </source>
</evidence>
<name>A0A2P2E166_9LEPT</name>
<dbReference type="AlphaFoldDB" id="A0A2P2E166"/>
<keyword evidence="3" id="KW-1185">Reference proteome</keyword>
<evidence type="ECO:0000313" key="3">
    <source>
        <dbReference type="Proteomes" id="UP000245133"/>
    </source>
</evidence>